<protein>
    <submittedName>
        <fullName evidence="1">Uncharacterized protein</fullName>
    </submittedName>
</protein>
<comment type="caution">
    <text evidence="1">The sequence shown here is derived from an EMBL/GenBank/DDBJ whole genome shotgun (WGS) entry which is preliminary data.</text>
</comment>
<proteinExistence type="predicted"/>
<evidence type="ECO:0000313" key="2">
    <source>
        <dbReference type="Proteomes" id="UP000636960"/>
    </source>
</evidence>
<reference evidence="1" key="1">
    <citation type="submission" date="2021-01" db="EMBL/GenBank/DDBJ databases">
        <title>Whole genome shotgun sequence of Actinoplanes rishiriensis NBRC 108556.</title>
        <authorList>
            <person name="Komaki H."/>
            <person name="Tamura T."/>
        </authorList>
    </citation>
    <scope>NUCLEOTIDE SEQUENCE</scope>
    <source>
        <strain evidence="1">NBRC 108556</strain>
    </source>
</reference>
<dbReference type="EMBL" id="BOMV01000007">
    <property type="protein sequence ID" value="GIE93911.1"/>
    <property type="molecule type" value="Genomic_DNA"/>
</dbReference>
<name>A0A919JZN0_9ACTN</name>
<dbReference type="Proteomes" id="UP000636960">
    <property type="component" value="Unassembled WGS sequence"/>
</dbReference>
<gene>
    <name evidence="1" type="ORF">Ari01nite_13760</name>
</gene>
<evidence type="ECO:0000313" key="1">
    <source>
        <dbReference type="EMBL" id="GIE93911.1"/>
    </source>
</evidence>
<accession>A0A919JZN0</accession>
<keyword evidence="2" id="KW-1185">Reference proteome</keyword>
<dbReference type="RefSeq" id="WP_203780188.1">
    <property type="nucleotide sequence ID" value="NZ_BOMV01000007.1"/>
</dbReference>
<organism evidence="1 2">
    <name type="scientific">Paractinoplanes rishiriensis</name>
    <dbReference type="NCBI Taxonomy" id="1050105"/>
    <lineage>
        <taxon>Bacteria</taxon>
        <taxon>Bacillati</taxon>
        <taxon>Actinomycetota</taxon>
        <taxon>Actinomycetes</taxon>
        <taxon>Micromonosporales</taxon>
        <taxon>Micromonosporaceae</taxon>
        <taxon>Paractinoplanes</taxon>
    </lineage>
</organism>
<sequence>MGVRFGIQHIPQRPPEPWLNYLYEFIDLKSRLLEHVLVIRLAHATTGGTLIDAANQLGIPRLAADNALRVTHRALAATSRHKAFDHAVGNLIEHLDTTAGLTDHGRRRDALRTWEIPPGQWQELIDGLPGQLIKNRLVPHTHWGDGKRRLASTWAWTELTHGDHIYAPAVRPDLHATRPGGEDVHYVHTRWQHLLRPSPYGHFRQLRDRLDPFIRQLGEHIDNAQSPRQ</sequence>
<dbReference type="AlphaFoldDB" id="A0A919JZN0"/>